<protein>
    <submittedName>
        <fullName evidence="2">Carboxymuconolactone decarboxylase</fullName>
    </submittedName>
</protein>
<keyword evidence="3" id="KW-1185">Reference proteome</keyword>
<dbReference type="OrthoDB" id="9129225at2"/>
<dbReference type="PANTHER" id="PTHR34846:SF11">
    <property type="entry name" value="4-CARBOXYMUCONOLACTONE DECARBOXYLASE FAMILY PROTEIN (AFU_ORTHOLOGUE AFUA_6G11590)"/>
    <property type="match status" value="1"/>
</dbReference>
<dbReference type="InterPro" id="IPR003779">
    <property type="entry name" value="CMD-like"/>
</dbReference>
<reference evidence="2 3" key="1">
    <citation type="submission" date="2017-07" db="EMBL/GenBank/DDBJ databases">
        <title>Draft Genome Sequences of Select Purple Nonsulfur Bacteria.</title>
        <authorList>
            <person name="Lasarre B."/>
            <person name="Mckinlay J.B."/>
        </authorList>
    </citation>
    <scope>NUCLEOTIDE SEQUENCE [LARGE SCALE GENOMIC DNA]</scope>
    <source>
        <strain evidence="2 3">DSM 11907</strain>
    </source>
</reference>
<dbReference type="RefSeq" id="WP_111359313.1">
    <property type="nucleotide sequence ID" value="NZ_NHSK01000128.1"/>
</dbReference>
<proteinExistence type="predicted"/>
<dbReference type="PANTHER" id="PTHR34846">
    <property type="entry name" value="4-CARBOXYMUCONOLACTONE DECARBOXYLASE FAMILY PROTEIN (AFU_ORTHOLOGUE AFUA_6G11590)"/>
    <property type="match status" value="1"/>
</dbReference>
<dbReference type="GO" id="GO:0051920">
    <property type="term" value="F:peroxiredoxin activity"/>
    <property type="evidence" value="ECO:0007669"/>
    <property type="project" value="InterPro"/>
</dbReference>
<comment type="caution">
    <text evidence="2">The sequence shown here is derived from an EMBL/GenBank/DDBJ whole genome shotgun (WGS) entry which is preliminary data.</text>
</comment>
<dbReference type="AlphaFoldDB" id="A0A327K760"/>
<evidence type="ECO:0000259" key="1">
    <source>
        <dbReference type="Pfam" id="PF02627"/>
    </source>
</evidence>
<name>A0A327K760_9BRAD</name>
<accession>A0A327K760</accession>
<organism evidence="2 3">
    <name type="scientific">Rhodoplanes elegans</name>
    <dbReference type="NCBI Taxonomy" id="29408"/>
    <lineage>
        <taxon>Bacteria</taxon>
        <taxon>Pseudomonadati</taxon>
        <taxon>Pseudomonadota</taxon>
        <taxon>Alphaproteobacteria</taxon>
        <taxon>Hyphomicrobiales</taxon>
        <taxon>Nitrobacteraceae</taxon>
        <taxon>Rhodoplanes</taxon>
    </lineage>
</organism>
<evidence type="ECO:0000313" key="3">
    <source>
        <dbReference type="Proteomes" id="UP000248863"/>
    </source>
</evidence>
<dbReference type="InterPro" id="IPR029032">
    <property type="entry name" value="AhpD-like"/>
</dbReference>
<dbReference type="Proteomes" id="UP000248863">
    <property type="component" value="Unassembled WGS sequence"/>
</dbReference>
<dbReference type="SUPFAM" id="SSF69118">
    <property type="entry name" value="AhpD-like"/>
    <property type="match status" value="1"/>
</dbReference>
<feature type="domain" description="Carboxymuconolactone decarboxylase-like" evidence="1">
    <location>
        <begin position="44"/>
        <end position="105"/>
    </location>
</feature>
<evidence type="ECO:0000313" key="2">
    <source>
        <dbReference type="EMBL" id="RAI33505.1"/>
    </source>
</evidence>
<dbReference type="Gene3D" id="1.20.1290.10">
    <property type="entry name" value="AhpD-like"/>
    <property type="match status" value="1"/>
</dbReference>
<dbReference type="EMBL" id="NPEU01000355">
    <property type="protein sequence ID" value="RAI33505.1"/>
    <property type="molecule type" value="Genomic_DNA"/>
</dbReference>
<gene>
    <name evidence="2" type="ORF">CH338_22400</name>
</gene>
<dbReference type="Pfam" id="PF02627">
    <property type="entry name" value="CMD"/>
    <property type="match status" value="1"/>
</dbReference>
<sequence length="178" mass="19237">MTVLIMDPAALPPAAKALYDEMAARRNAQGEHFGGPYTALLNHPELARRIEALGFFLKFEGVLPRQAYQFIVLSVAKATGAAFEWQDHVAHARAAGLPELVITAVGAGDASALPEPYDLLHAVLSRTLAWQEVPDDVQARVVERFGREGLVELVVLSGFYQMFAAINQGFGIGVPPQS</sequence>